<feature type="DNA-binding region" description="H-T-H motif" evidence="2">
    <location>
        <begin position="35"/>
        <end position="54"/>
    </location>
</feature>
<dbReference type="OrthoDB" id="9802802at2"/>
<evidence type="ECO:0000256" key="1">
    <source>
        <dbReference type="ARBA" id="ARBA00023125"/>
    </source>
</evidence>
<accession>A0A1B6VG58</accession>
<protein>
    <submittedName>
        <fullName evidence="4">Division inhibitor protein</fullName>
    </submittedName>
</protein>
<dbReference type="EMBL" id="LUTU01000020">
    <property type="protein sequence ID" value="OAJ66180.1"/>
    <property type="molecule type" value="Genomic_DNA"/>
</dbReference>
<proteinExistence type="predicted"/>
<dbReference type="PANTHER" id="PTHR30055">
    <property type="entry name" value="HTH-TYPE TRANSCRIPTIONAL REGULATOR RUTR"/>
    <property type="match status" value="1"/>
</dbReference>
<dbReference type="PROSITE" id="PS50977">
    <property type="entry name" value="HTH_TETR_2"/>
    <property type="match status" value="1"/>
</dbReference>
<dbReference type="Pfam" id="PF00440">
    <property type="entry name" value="TetR_N"/>
    <property type="match status" value="1"/>
</dbReference>
<evidence type="ECO:0000313" key="5">
    <source>
        <dbReference type="Proteomes" id="UP000077786"/>
    </source>
</evidence>
<dbReference type="AlphaFoldDB" id="A0A1B6VG58"/>
<evidence type="ECO:0000256" key="2">
    <source>
        <dbReference type="PROSITE-ProRule" id="PRU00335"/>
    </source>
</evidence>
<gene>
    <name evidence="4" type="ORF">A0123_03210</name>
</gene>
<dbReference type="GO" id="GO:0003700">
    <property type="term" value="F:DNA-binding transcription factor activity"/>
    <property type="evidence" value="ECO:0007669"/>
    <property type="project" value="TreeGrafter"/>
</dbReference>
<dbReference type="PRINTS" id="PR00455">
    <property type="entry name" value="HTHTETR"/>
</dbReference>
<sequence>MPTSRRSRLSATDRKQAILSAAAPIFARLGRDGATTKEIARAAGVSEALLYRHFTSKDVLYAALETHCVEANAVGSRILAEATPSTETLVMGVAILVHAVFPGIGDAQSHEDTKRLVTASLLGDGQFAKAFLDQHVKPWVSVFSQSFRAAQDAGDVESGIHIGHAEIWFVHHLANTLHLISLPDITVVEYGITRDKLVENTIRFLLRGLGLQNAVIDRHYDPKKLKMIIISMDQKI</sequence>
<organism evidence="4 5">
    <name type="scientific">Gluconobacter cerinus</name>
    <dbReference type="NCBI Taxonomy" id="38307"/>
    <lineage>
        <taxon>Bacteria</taxon>
        <taxon>Pseudomonadati</taxon>
        <taxon>Pseudomonadota</taxon>
        <taxon>Alphaproteobacteria</taxon>
        <taxon>Acetobacterales</taxon>
        <taxon>Acetobacteraceae</taxon>
        <taxon>Gluconobacter</taxon>
    </lineage>
</organism>
<dbReference type="SUPFAM" id="SSF46689">
    <property type="entry name" value="Homeodomain-like"/>
    <property type="match status" value="1"/>
</dbReference>
<dbReference type="InterPro" id="IPR009057">
    <property type="entry name" value="Homeodomain-like_sf"/>
</dbReference>
<evidence type="ECO:0000259" key="3">
    <source>
        <dbReference type="PROSITE" id="PS50977"/>
    </source>
</evidence>
<name>A0A1B6VG58_9PROT</name>
<comment type="caution">
    <text evidence="4">The sequence shown here is derived from an EMBL/GenBank/DDBJ whole genome shotgun (WGS) entry which is preliminary data.</text>
</comment>
<dbReference type="Gene3D" id="1.10.357.10">
    <property type="entry name" value="Tetracycline Repressor, domain 2"/>
    <property type="match status" value="1"/>
</dbReference>
<feature type="domain" description="HTH tetR-type" evidence="3">
    <location>
        <begin position="12"/>
        <end position="72"/>
    </location>
</feature>
<dbReference type="PANTHER" id="PTHR30055:SF223">
    <property type="entry name" value="HTH-TYPE TRANSCRIPTIONAL REGULATOR UIDR"/>
    <property type="match status" value="1"/>
</dbReference>
<dbReference type="GO" id="GO:0000976">
    <property type="term" value="F:transcription cis-regulatory region binding"/>
    <property type="evidence" value="ECO:0007669"/>
    <property type="project" value="TreeGrafter"/>
</dbReference>
<dbReference type="InterPro" id="IPR050109">
    <property type="entry name" value="HTH-type_TetR-like_transc_reg"/>
</dbReference>
<dbReference type="PATRIC" id="fig|38307.3.peg.3355"/>
<dbReference type="RefSeq" id="WP_063904070.1">
    <property type="nucleotide sequence ID" value="NZ_JAERLG010000013.1"/>
</dbReference>
<keyword evidence="1 2" id="KW-0238">DNA-binding</keyword>
<reference evidence="4 5" key="1">
    <citation type="submission" date="2016-03" db="EMBL/GenBank/DDBJ databases">
        <title>Draft genome sequence of Gluconobacter cerinus strain CECT 9110.</title>
        <authorList>
            <person name="Sainz F."/>
            <person name="Mas A."/>
            <person name="Torija M.J."/>
        </authorList>
    </citation>
    <scope>NUCLEOTIDE SEQUENCE [LARGE SCALE GENOMIC DNA]</scope>
    <source>
        <strain evidence="4 5">CECT 9110</strain>
    </source>
</reference>
<dbReference type="Proteomes" id="UP000077786">
    <property type="component" value="Unassembled WGS sequence"/>
</dbReference>
<evidence type="ECO:0000313" key="4">
    <source>
        <dbReference type="EMBL" id="OAJ66180.1"/>
    </source>
</evidence>
<dbReference type="InterPro" id="IPR001647">
    <property type="entry name" value="HTH_TetR"/>
</dbReference>